<dbReference type="InterPro" id="IPR017375">
    <property type="entry name" value="PEX12"/>
</dbReference>
<name>A0A1R2C115_9CILI</name>
<dbReference type="CDD" id="cd16451">
    <property type="entry name" value="mRING_PEX12"/>
    <property type="match status" value="1"/>
</dbReference>
<gene>
    <name evidence="17" type="ORF">SteCoe_16547</name>
</gene>
<evidence type="ECO:0000313" key="17">
    <source>
        <dbReference type="EMBL" id="OMJ82677.1"/>
    </source>
</evidence>
<dbReference type="InterPro" id="IPR006845">
    <property type="entry name" value="Pex_N"/>
</dbReference>
<keyword evidence="10 15" id="KW-1133">Transmembrane helix</keyword>
<evidence type="ECO:0000259" key="16">
    <source>
        <dbReference type="PROSITE" id="PS50089"/>
    </source>
</evidence>
<comment type="pathway">
    <text evidence="2">Protein modification; protein ubiquitination.</text>
</comment>
<comment type="caution">
    <text evidence="17">The sequence shown here is derived from an EMBL/GenBank/DDBJ whole genome shotgun (WGS) entry which is preliminary data.</text>
</comment>
<evidence type="ECO:0000256" key="7">
    <source>
        <dbReference type="ARBA" id="ARBA00022771"/>
    </source>
</evidence>
<evidence type="ECO:0000256" key="4">
    <source>
        <dbReference type="ARBA" id="ARBA00022448"/>
    </source>
</evidence>
<dbReference type="GO" id="GO:1990429">
    <property type="term" value="C:peroxisomal importomer complex"/>
    <property type="evidence" value="ECO:0007669"/>
    <property type="project" value="TreeGrafter"/>
</dbReference>
<dbReference type="Proteomes" id="UP000187209">
    <property type="component" value="Unassembled WGS sequence"/>
</dbReference>
<proteinExistence type="inferred from homology"/>
<dbReference type="PANTHER" id="PTHR12888:SF0">
    <property type="entry name" value="PEROXISOME ASSEMBLY PROTEIN 12"/>
    <property type="match status" value="1"/>
</dbReference>
<feature type="transmembrane region" description="Helical" evidence="15">
    <location>
        <begin position="149"/>
        <end position="169"/>
    </location>
</feature>
<keyword evidence="6" id="KW-0479">Metal-binding</keyword>
<evidence type="ECO:0000256" key="1">
    <source>
        <dbReference type="ARBA" id="ARBA00004585"/>
    </source>
</evidence>
<evidence type="ECO:0000256" key="10">
    <source>
        <dbReference type="ARBA" id="ARBA00022989"/>
    </source>
</evidence>
<keyword evidence="4" id="KW-0813">Transport</keyword>
<keyword evidence="7 14" id="KW-0863">Zinc-finger</keyword>
<evidence type="ECO:0000313" key="18">
    <source>
        <dbReference type="Proteomes" id="UP000187209"/>
    </source>
</evidence>
<dbReference type="InterPro" id="IPR001841">
    <property type="entry name" value="Znf_RING"/>
</dbReference>
<protein>
    <recommendedName>
        <fullName evidence="13">Peroxin-12</fullName>
    </recommendedName>
</protein>
<evidence type="ECO:0000256" key="12">
    <source>
        <dbReference type="ARBA" id="ARBA00023140"/>
    </source>
</evidence>
<sequence>MDAITDSKPSFYEITMQDRLNDMLWQSVRHLVSILLDKTPSLTPFRYYSYEISSILCALLDLYSLLTTKGTFSENFYSLCRNITSKSSIFSYLFIHYLLPCFIKFPLPGQIYSFLKGLTMLGFLYFNYNYYSPEFAILKQELIRQKTRYRMGTAFIGLLLLLKAVEVFFTSKKGVSEVMALDNIQPPYKDSVIGKGLCPICKEKFVNPTALSSSGYVFCYTCIRQHLQVYSACPVTNIRSSLRNMRKIHMHEGV</sequence>
<dbReference type="Pfam" id="PF13445">
    <property type="entry name" value="zf-RING_UBOX"/>
    <property type="match status" value="1"/>
</dbReference>
<evidence type="ECO:0000256" key="5">
    <source>
        <dbReference type="ARBA" id="ARBA00022692"/>
    </source>
</evidence>
<dbReference type="InterPro" id="IPR013083">
    <property type="entry name" value="Znf_RING/FYVE/PHD"/>
</dbReference>
<keyword evidence="11 15" id="KW-0472">Membrane</keyword>
<dbReference type="GO" id="GO:0006513">
    <property type="term" value="P:protein monoubiquitination"/>
    <property type="evidence" value="ECO:0007669"/>
    <property type="project" value="TreeGrafter"/>
</dbReference>
<dbReference type="GO" id="GO:0016558">
    <property type="term" value="P:protein import into peroxisome matrix"/>
    <property type="evidence" value="ECO:0007669"/>
    <property type="project" value="InterPro"/>
</dbReference>
<dbReference type="PROSITE" id="PS50089">
    <property type="entry name" value="ZF_RING_2"/>
    <property type="match status" value="1"/>
</dbReference>
<keyword evidence="5 15" id="KW-0812">Transmembrane</keyword>
<dbReference type="PANTHER" id="PTHR12888">
    <property type="entry name" value="PEROXISOME ASSEMBLY PROTEIN 12 PEROXIN-12"/>
    <property type="match status" value="1"/>
</dbReference>
<dbReference type="SUPFAM" id="SSF57850">
    <property type="entry name" value="RING/U-box"/>
    <property type="match status" value="1"/>
</dbReference>
<comment type="similarity">
    <text evidence="3">Belongs to the pex2/pex10/pex12 family.</text>
</comment>
<evidence type="ECO:0000256" key="11">
    <source>
        <dbReference type="ARBA" id="ARBA00023136"/>
    </source>
</evidence>
<dbReference type="EMBL" id="MPUH01000331">
    <property type="protein sequence ID" value="OMJ82677.1"/>
    <property type="molecule type" value="Genomic_DNA"/>
</dbReference>
<dbReference type="GO" id="GO:0008270">
    <property type="term" value="F:zinc ion binding"/>
    <property type="evidence" value="ECO:0007669"/>
    <property type="project" value="UniProtKB-KW"/>
</dbReference>
<dbReference type="SMART" id="SM00184">
    <property type="entry name" value="RING"/>
    <property type="match status" value="1"/>
</dbReference>
<keyword evidence="9" id="KW-0653">Protein transport</keyword>
<comment type="subcellular location">
    <subcellularLocation>
        <location evidence="1">Peroxisome membrane</location>
        <topology evidence="1">Multi-pass membrane protein</topology>
    </subcellularLocation>
</comment>
<dbReference type="Gene3D" id="3.30.40.10">
    <property type="entry name" value="Zinc/RING finger domain, C3HC4 (zinc finger)"/>
    <property type="match status" value="1"/>
</dbReference>
<keyword evidence="12" id="KW-0576">Peroxisome</keyword>
<evidence type="ECO:0000256" key="6">
    <source>
        <dbReference type="ARBA" id="ARBA00022723"/>
    </source>
</evidence>
<dbReference type="GO" id="GO:0005778">
    <property type="term" value="C:peroxisomal membrane"/>
    <property type="evidence" value="ECO:0007669"/>
    <property type="project" value="UniProtKB-SubCell"/>
</dbReference>
<evidence type="ECO:0000256" key="8">
    <source>
        <dbReference type="ARBA" id="ARBA00022833"/>
    </source>
</evidence>
<feature type="domain" description="RING-type" evidence="16">
    <location>
        <begin position="198"/>
        <end position="237"/>
    </location>
</feature>
<reference evidence="17 18" key="1">
    <citation type="submission" date="2016-11" db="EMBL/GenBank/DDBJ databases">
        <title>The macronuclear genome of Stentor coeruleus: a giant cell with tiny introns.</title>
        <authorList>
            <person name="Slabodnick M."/>
            <person name="Ruby J.G."/>
            <person name="Reiff S.B."/>
            <person name="Swart E.C."/>
            <person name="Gosai S."/>
            <person name="Prabakaran S."/>
            <person name="Witkowska E."/>
            <person name="Larue G.E."/>
            <person name="Fisher S."/>
            <person name="Freeman R.M."/>
            <person name="Gunawardena J."/>
            <person name="Chu W."/>
            <person name="Stover N.A."/>
            <person name="Gregory B.D."/>
            <person name="Nowacki M."/>
            <person name="Derisi J."/>
            <person name="Roy S.W."/>
            <person name="Marshall W.F."/>
            <person name="Sood P."/>
        </authorList>
    </citation>
    <scope>NUCLEOTIDE SEQUENCE [LARGE SCALE GENOMIC DNA]</scope>
    <source>
        <strain evidence="17">WM001</strain>
    </source>
</reference>
<dbReference type="AlphaFoldDB" id="A0A1R2C115"/>
<evidence type="ECO:0000256" key="2">
    <source>
        <dbReference type="ARBA" id="ARBA00004906"/>
    </source>
</evidence>
<evidence type="ECO:0000256" key="3">
    <source>
        <dbReference type="ARBA" id="ARBA00008704"/>
    </source>
</evidence>
<accession>A0A1R2C115</accession>
<dbReference type="GO" id="GO:0004842">
    <property type="term" value="F:ubiquitin-protein transferase activity"/>
    <property type="evidence" value="ECO:0007669"/>
    <property type="project" value="TreeGrafter"/>
</dbReference>
<dbReference type="OrthoDB" id="348846at2759"/>
<keyword evidence="8" id="KW-0862">Zinc</keyword>
<evidence type="ECO:0000256" key="9">
    <source>
        <dbReference type="ARBA" id="ARBA00022927"/>
    </source>
</evidence>
<evidence type="ECO:0000256" key="15">
    <source>
        <dbReference type="SAM" id="Phobius"/>
    </source>
</evidence>
<dbReference type="InterPro" id="IPR027370">
    <property type="entry name" value="Znf-RING_euk"/>
</dbReference>
<feature type="transmembrane region" description="Helical" evidence="15">
    <location>
        <begin position="111"/>
        <end position="128"/>
    </location>
</feature>
<keyword evidence="18" id="KW-1185">Reference proteome</keyword>
<organism evidence="17 18">
    <name type="scientific">Stentor coeruleus</name>
    <dbReference type="NCBI Taxonomy" id="5963"/>
    <lineage>
        <taxon>Eukaryota</taxon>
        <taxon>Sar</taxon>
        <taxon>Alveolata</taxon>
        <taxon>Ciliophora</taxon>
        <taxon>Postciliodesmatophora</taxon>
        <taxon>Heterotrichea</taxon>
        <taxon>Heterotrichida</taxon>
        <taxon>Stentoridae</taxon>
        <taxon>Stentor</taxon>
    </lineage>
</organism>
<dbReference type="Pfam" id="PF04757">
    <property type="entry name" value="Pex2_Pex12"/>
    <property type="match status" value="1"/>
</dbReference>
<evidence type="ECO:0000256" key="13">
    <source>
        <dbReference type="ARBA" id="ARBA00029692"/>
    </source>
</evidence>
<evidence type="ECO:0000256" key="14">
    <source>
        <dbReference type="PROSITE-ProRule" id="PRU00175"/>
    </source>
</evidence>